<evidence type="ECO:0000256" key="3">
    <source>
        <dbReference type="ARBA" id="ARBA00022670"/>
    </source>
</evidence>
<evidence type="ECO:0000313" key="12">
    <source>
        <dbReference type="Proteomes" id="UP001198862"/>
    </source>
</evidence>
<evidence type="ECO:0000256" key="4">
    <source>
        <dbReference type="ARBA" id="ARBA00022729"/>
    </source>
</evidence>
<evidence type="ECO:0000259" key="10">
    <source>
        <dbReference type="PROSITE" id="PS50106"/>
    </source>
</evidence>
<feature type="chain" id="PRO_5046269132" evidence="9">
    <location>
        <begin position="20"/>
        <end position="457"/>
    </location>
</feature>
<dbReference type="InterPro" id="IPR001478">
    <property type="entry name" value="PDZ"/>
</dbReference>
<evidence type="ECO:0000256" key="7">
    <source>
        <dbReference type="ARBA" id="ARBA00022801"/>
    </source>
</evidence>
<evidence type="ECO:0000313" key="11">
    <source>
        <dbReference type="EMBL" id="MCC8428317.1"/>
    </source>
</evidence>
<keyword evidence="6" id="KW-0574">Periplasm</keyword>
<feature type="signal peptide" evidence="9">
    <location>
        <begin position="1"/>
        <end position="19"/>
    </location>
</feature>
<keyword evidence="5" id="KW-0677">Repeat</keyword>
<organism evidence="11 12">
    <name type="scientific">Reyranella aquatilis</name>
    <dbReference type="NCBI Taxonomy" id="2035356"/>
    <lineage>
        <taxon>Bacteria</taxon>
        <taxon>Pseudomonadati</taxon>
        <taxon>Pseudomonadota</taxon>
        <taxon>Alphaproteobacteria</taxon>
        <taxon>Hyphomicrobiales</taxon>
        <taxon>Reyranellaceae</taxon>
        <taxon>Reyranella</taxon>
    </lineage>
</organism>
<dbReference type="EMBL" id="JAJISD010000001">
    <property type="protein sequence ID" value="MCC8428317.1"/>
    <property type="molecule type" value="Genomic_DNA"/>
</dbReference>
<sequence>MIRRAILATVLMGCGAAVALPPAAQAQGLPNSRTELAYSYAPLVKKVSPAVVNIYTTTTARVQRRLPFPFPGMPQQGGERVQNSLGSGVLVRPDGLIVTNAHVVKGADEIRVVLADRREFEAKLITQDERYDLALLRIEGTDEKFPFLELRDSDSIEVGDVVLAIGNPFGLNQTVTSGIVSAVARSAGGINDSNFFLQTDAAINPGNSGGALVALDGRLIGINTAIYSQTGGSVGIGFATPSNIVERMVATGTQGGRIIRPWLGVSMQRVTPDLAAGFGLSRPAGLVVKEVFANGPGASAGLRRNDVIIGIREQAIDDEAALRFRLSTLNVDTTVPVKIMRGGKEQVVQLKLAAPPEDPPRDLSQLDGRQPLSGASVVNMSPAVAEEMGLAEWRPGIVIVDVKPGAYAGRFVRPGDMILAVNGQDVKTVADLKKRVASGINSISVGRDGVIFPVQFR</sequence>
<dbReference type="RefSeq" id="WP_230549511.1">
    <property type="nucleotide sequence ID" value="NZ_JAJISD010000001.1"/>
</dbReference>
<dbReference type="InterPro" id="IPR041489">
    <property type="entry name" value="PDZ_6"/>
</dbReference>
<evidence type="ECO:0000256" key="5">
    <source>
        <dbReference type="ARBA" id="ARBA00022737"/>
    </source>
</evidence>
<accession>A0ABS8KQG5</accession>
<protein>
    <submittedName>
        <fullName evidence="11">Do family serine endopeptidase</fullName>
    </submittedName>
</protein>
<dbReference type="Gene3D" id="2.30.42.10">
    <property type="match status" value="2"/>
</dbReference>
<dbReference type="PROSITE" id="PS50106">
    <property type="entry name" value="PDZ"/>
    <property type="match status" value="2"/>
</dbReference>
<dbReference type="InterPro" id="IPR009003">
    <property type="entry name" value="Peptidase_S1_PA"/>
</dbReference>
<evidence type="ECO:0000256" key="9">
    <source>
        <dbReference type="SAM" id="SignalP"/>
    </source>
</evidence>
<dbReference type="Gene3D" id="2.40.10.120">
    <property type="match status" value="1"/>
</dbReference>
<dbReference type="PANTHER" id="PTHR22939:SF129">
    <property type="entry name" value="SERINE PROTEASE HTRA2, MITOCHONDRIAL"/>
    <property type="match status" value="1"/>
</dbReference>
<dbReference type="Pfam" id="PF13180">
    <property type="entry name" value="PDZ_2"/>
    <property type="match status" value="1"/>
</dbReference>
<keyword evidence="7" id="KW-0378">Hydrolase</keyword>
<reference evidence="11 12" key="1">
    <citation type="submission" date="2021-11" db="EMBL/GenBank/DDBJ databases">
        <authorList>
            <person name="Lee D.-H."/>
            <person name="Kim S.-B."/>
        </authorList>
    </citation>
    <scope>NUCLEOTIDE SEQUENCE [LARGE SCALE GENOMIC DNA]</scope>
    <source>
        <strain evidence="11 12">KCTC 52223</strain>
    </source>
</reference>
<keyword evidence="8" id="KW-0720">Serine protease</keyword>
<evidence type="ECO:0000256" key="1">
    <source>
        <dbReference type="ARBA" id="ARBA00004418"/>
    </source>
</evidence>
<dbReference type="InterPro" id="IPR001940">
    <property type="entry name" value="Peptidase_S1C"/>
</dbReference>
<dbReference type="NCBIfam" id="TIGR02037">
    <property type="entry name" value="degP_htrA_DO"/>
    <property type="match status" value="1"/>
</dbReference>
<dbReference type="Pfam" id="PF13365">
    <property type="entry name" value="Trypsin_2"/>
    <property type="match status" value="1"/>
</dbReference>
<comment type="caution">
    <text evidence="11">The sequence shown here is derived from an EMBL/GenBank/DDBJ whole genome shotgun (WGS) entry which is preliminary data.</text>
</comment>
<dbReference type="InterPro" id="IPR036034">
    <property type="entry name" value="PDZ_sf"/>
</dbReference>
<dbReference type="Proteomes" id="UP001198862">
    <property type="component" value="Unassembled WGS sequence"/>
</dbReference>
<dbReference type="SUPFAM" id="SSF50494">
    <property type="entry name" value="Trypsin-like serine proteases"/>
    <property type="match status" value="1"/>
</dbReference>
<evidence type="ECO:0000256" key="6">
    <source>
        <dbReference type="ARBA" id="ARBA00022764"/>
    </source>
</evidence>
<dbReference type="InterPro" id="IPR011782">
    <property type="entry name" value="Pept_S1C_Do"/>
</dbReference>
<keyword evidence="4 9" id="KW-0732">Signal</keyword>
<keyword evidence="3" id="KW-0645">Protease</keyword>
<dbReference type="SMART" id="SM00228">
    <property type="entry name" value="PDZ"/>
    <property type="match status" value="2"/>
</dbReference>
<comment type="subcellular location">
    <subcellularLocation>
        <location evidence="1">Periplasm</location>
    </subcellularLocation>
</comment>
<dbReference type="PANTHER" id="PTHR22939">
    <property type="entry name" value="SERINE PROTEASE FAMILY S1C HTRA-RELATED"/>
    <property type="match status" value="1"/>
</dbReference>
<comment type="similarity">
    <text evidence="2">Belongs to the peptidase S1C family.</text>
</comment>
<feature type="domain" description="PDZ" evidence="10">
    <location>
        <begin position="377"/>
        <end position="427"/>
    </location>
</feature>
<name>A0ABS8KQG5_9HYPH</name>
<dbReference type="SUPFAM" id="SSF50156">
    <property type="entry name" value="PDZ domain-like"/>
    <property type="match status" value="2"/>
</dbReference>
<dbReference type="Pfam" id="PF17820">
    <property type="entry name" value="PDZ_6"/>
    <property type="match status" value="1"/>
</dbReference>
<evidence type="ECO:0000256" key="8">
    <source>
        <dbReference type="ARBA" id="ARBA00022825"/>
    </source>
</evidence>
<dbReference type="PRINTS" id="PR00834">
    <property type="entry name" value="PROTEASES2C"/>
</dbReference>
<gene>
    <name evidence="11" type="ORF">LJ725_05035</name>
</gene>
<keyword evidence="12" id="KW-1185">Reference proteome</keyword>
<evidence type="ECO:0000256" key="2">
    <source>
        <dbReference type="ARBA" id="ARBA00010541"/>
    </source>
</evidence>
<feature type="domain" description="PDZ" evidence="10">
    <location>
        <begin position="264"/>
        <end position="318"/>
    </location>
</feature>
<proteinExistence type="inferred from homology"/>